<dbReference type="Proteomes" id="UP000028931">
    <property type="component" value="Chromosome"/>
</dbReference>
<comment type="catalytic activity">
    <reaction evidence="3">
        <text>guanosine + phosphate = alpha-D-ribose 1-phosphate + guanine</text>
        <dbReference type="Rhea" id="RHEA:13233"/>
        <dbReference type="ChEBI" id="CHEBI:16235"/>
        <dbReference type="ChEBI" id="CHEBI:16750"/>
        <dbReference type="ChEBI" id="CHEBI:43474"/>
        <dbReference type="ChEBI" id="CHEBI:57720"/>
        <dbReference type="EC" id="2.4.2.1"/>
    </reaction>
</comment>
<evidence type="ECO:0000313" key="6">
    <source>
        <dbReference type="EMBL" id="RWU20846.1"/>
    </source>
</evidence>
<dbReference type="InterPro" id="IPR009664">
    <property type="entry name" value="Ppnp"/>
</dbReference>
<dbReference type="Proteomes" id="UP000426235">
    <property type="component" value="Chromosome"/>
</dbReference>
<protein>
    <recommendedName>
        <fullName evidence="3">Pyrimidine/purine nucleoside phosphorylase</fullName>
        <ecNumber evidence="3">2.4.2.1</ecNumber>
        <ecNumber evidence="3">2.4.2.2</ecNumber>
    </recommendedName>
    <alternativeName>
        <fullName evidence="3">Adenosine phosphorylase</fullName>
    </alternativeName>
    <alternativeName>
        <fullName evidence="3">Cytidine phosphorylase</fullName>
    </alternativeName>
    <alternativeName>
        <fullName evidence="3">Guanosine phosphorylase</fullName>
    </alternativeName>
    <alternativeName>
        <fullName evidence="3">Inosine phosphorylase</fullName>
    </alternativeName>
    <alternativeName>
        <fullName evidence="3">Thymidine phosphorylase</fullName>
    </alternativeName>
    <alternativeName>
        <fullName evidence="3">Uridine phosphorylase</fullName>
    </alternativeName>
    <alternativeName>
        <fullName evidence="3">Xanthosine phosphorylase</fullName>
    </alternativeName>
</protein>
<dbReference type="AlphaFoldDB" id="A0A077FBZ2"/>
<dbReference type="PANTHER" id="PTHR36540:SF1">
    <property type="entry name" value="PYRIMIDINE_PURINE NUCLEOSIDE PHOSPHORYLASE"/>
    <property type="match status" value="1"/>
</dbReference>
<dbReference type="KEGG" id="palk:PSAKL28_36460"/>
<dbReference type="Proteomes" id="UP000288983">
    <property type="component" value="Unassembled WGS sequence"/>
</dbReference>
<reference evidence="6 8" key="2">
    <citation type="submission" date="2018-06" db="EMBL/GenBank/DDBJ databases">
        <title>Bacteria isolated from soil of Wuhan.</title>
        <authorList>
            <person name="Wei X."/>
            <person name="Chunhua H."/>
        </authorList>
    </citation>
    <scope>NUCLEOTIDE SEQUENCE [LARGE SCALE GENOMIC DNA]</scope>
    <source>
        <strain evidence="8">xwS2</strain>
        <strain evidence="6">XwS2</strain>
    </source>
</reference>
<evidence type="ECO:0000313" key="4">
    <source>
        <dbReference type="EMBL" id="AIL62798.1"/>
    </source>
</evidence>
<evidence type="ECO:0000256" key="2">
    <source>
        <dbReference type="ARBA" id="ARBA00022679"/>
    </source>
</evidence>
<dbReference type="EMBL" id="CP009048">
    <property type="protein sequence ID" value="AIL62798.1"/>
    <property type="molecule type" value="Genomic_DNA"/>
</dbReference>
<keyword evidence="2 3" id="KW-0808">Transferase</keyword>
<comment type="catalytic activity">
    <reaction evidence="3">
        <text>cytidine + phosphate = cytosine + alpha-D-ribose 1-phosphate</text>
        <dbReference type="Rhea" id="RHEA:52540"/>
        <dbReference type="ChEBI" id="CHEBI:16040"/>
        <dbReference type="ChEBI" id="CHEBI:17562"/>
        <dbReference type="ChEBI" id="CHEBI:43474"/>
        <dbReference type="ChEBI" id="CHEBI:57720"/>
        <dbReference type="EC" id="2.4.2.2"/>
    </reaction>
</comment>
<comment type="catalytic activity">
    <reaction evidence="3">
        <text>xanthosine + phosphate = alpha-D-ribose 1-phosphate + xanthine</text>
        <dbReference type="Rhea" id="RHEA:27638"/>
        <dbReference type="ChEBI" id="CHEBI:17712"/>
        <dbReference type="ChEBI" id="CHEBI:18107"/>
        <dbReference type="ChEBI" id="CHEBI:43474"/>
        <dbReference type="ChEBI" id="CHEBI:57720"/>
        <dbReference type="EC" id="2.4.2.1"/>
    </reaction>
</comment>
<dbReference type="CDD" id="cd20296">
    <property type="entry name" value="cupin_PpnP-like"/>
    <property type="match status" value="1"/>
</dbReference>
<dbReference type="InterPro" id="IPR011051">
    <property type="entry name" value="RmlC_Cupin_sf"/>
</dbReference>
<comment type="catalytic activity">
    <reaction evidence="3">
        <text>adenosine + phosphate = alpha-D-ribose 1-phosphate + adenine</text>
        <dbReference type="Rhea" id="RHEA:27642"/>
        <dbReference type="ChEBI" id="CHEBI:16335"/>
        <dbReference type="ChEBI" id="CHEBI:16708"/>
        <dbReference type="ChEBI" id="CHEBI:43474"/>
        <dbReference type="ChEBI" id="CHEBI:57720"/>
        <dbReference type="EC" id="2.4.2.1"/>
    </reaction>
</comment>
<comment type="similarity">
    <text evidence="3">Belongs to the nucleoside phosphorylase PpnP family.</text>
</comment>
<keyword evidence="9" id="KW-1185">Reference proteome</keyword>
<evidence type="ECO:0000313" key="9">
    <source>
        <dbReference type="Proteomes" id="UP000426235"/>
    </source>
</evidence>
<evidence type="ECO:0000256" key="3">
    <source>
        <dbReference type="HAMAP-Rule" id="MF_01537"/>
    </source>
</evidence>
<comment type="catalytic activity">
    <reaction evidence="3">
        <text>inosine + phosphate = alpha-D-ribose 1-phosphate + hypoxanthine</text>
        <dbReference type="Rhea" id="RHEA:27646"/>
        <dbReference type="ChEBI" id="CHEBI:17368"/>
        <dbReference type="ChEBI" id="CHEBI:17596"/>
        <dbReference type="ChEBI" id="CHEBI:43474"/>
        <dbReference type="ChEBI" id="CHEBI:57720"/>
        <dbReference type="EC" id="2.4.2.1"/>
    </reaction>
</comment>
<dbReference type="HOGENOM" id="CLU_157874_0_0_6"/>
<dbReference type="OrthoDB" id="9793848at2"/>
<dbReference type="STRING" id="237609.PSAKL28_36460"/>
<keyword evidence="1 3" id="KW-0328">Glycosyltransferase</keyword>
<dbReference type="EC" id="2.4.2.1" evidence="3"/>
<organism evidence="4 7">
    <name type="scientific">Pseudomonas alkylphenolica</name>
    <dbReference type="NCBI Taxonomy" id="237609"/>
    <lineage>
        <taxon>Bacteria</taxon>
        <taxon>Pseudomonadati</taxon>
        <taxon>Pseudomonadota</taxon>
        <taxon>Gammaproteobacteria</taxon>
        <taxon>Pseudomonadales</taxon>
        <taxon>Pseudomonadaceae</taxon>
        <taxon>Pseudomonas</taxon>
    </lineage>
</organism>
<dbReference type="HAMAP" id="MF_01537">
    <property type="entry name" value="Nucleos_phosphorylase_PpnP"/>
    <property type="match status" value="1"/>
</dbReference>
<comment type="catalytic activity">
    <reaction evidence="3">
        <text>uridine + phosphate = alpha-D-ribose 1-phosphate + uracil</text>
        <dbReference type="Rhea" id="RHEA:24388"/>
        <dbReference type="ChEBI" id="CHEBI:16704"/>
        <dbReference type="ChEBI" id="CHEBI:17568"/>
        <dbReference type="ChEBI" id="CHEBI:43474"/>
        <dbReference type="ChEBI" id="CHEBI:57720"/>
        <dbReference type="EC" id="2.4.2.2"/>
    </reaction>
</comment>
<dbReference type="RefSeq" id="WP_010225980.1">
    <property type="nucleotide sequence ID" value="NZ_CP009048.1"/>
</dbReference>
<dbReference type="SUPFAM" id="SSF51182">
    <property type="entry name" value="RmlC-like cupins"/>
    <property type="match status" value="1"/>
</dbReference>
<dbReference type="EC" id="2.4.2.2" evidence="3"/>
<evidence type="ECO:0000313" key="7">
    <source>
        <dbReference type="Proteomes" id="UP000028931"/>
    </source>
</evidence>
<dbReference type="Pfam" id="PF06865">
    <property type="entry name" value="Ppnp"/>
    <property type="match status" value="1"/>
</dbReference>
<dbReference type="GeneID" id="98282378"/>
<dbReference type="GO" id="GO:0005829">
    <property type="term" value="C:cytosol"/>
    <property type="evidence" value="ECO:0007669"/>
    <property type="project" value="TreeGrafter"/>
</dbReference>
<reference evidence="5 9" key="3">
    <citation type="submission" date="2019-12" db="EMBL/GenBank/DDBJ databases">
        <title>Hybrid Genome Assemblies of two High G+C Isolates from Undergraduate Microbiology Courses.</title>
        <authorList>
            <person name="Ne Ville C.J."/>
            <person name="Enright D."/>
            <person name="Hernandez I."/>
            <person name="Dodsworth J."/>
            <person name="Orwin P.M."/>
        </authorList>
    </citation>
    <scope>NUCLEOTIDE SEQUENCE [LARGE SCALE GENOMIC DNA]</scope>
    <source>
        <strain evidence="5 9">Neo</strain>
    </source>
</reference>
<evidence type="ECO:0000313" key="8">
    <source>
        <dbReference type="Proteomes" id="UP000288983"/>
    </source>
</evidence>
<dbReference type="EMBL" id="QJRG01000047">
    <property type="protein sequence ID" value="RWU20846.1"/>
    <property type="molecule type" value="Genomic_DNA"/>
</dbReference>
<accession>A0A077FBZ2</accession>
<dbReference type="EMBL" id="CP046621">
    <property type="protein sequence ID" value="QGW78559.1"/>
    <property type="molecule type" value="Genomic_DNA"/>
</dbReference>
<comment type="function">
    <text evidence="3">Catalyzes the phosphorolysis of diverse nucleosides, yielding D-ribose 1-phosphate and the respective free bases. Can use uridine, adenosine, guanosine, cytidine, thymidine, inosine and xanthosine as substrates. Also catalyzes the reverse reactions.</text>
</comment>
<gene>
    <name evidence="3" type="primary">ppnP</name>
    <name evidence="6" type="ORF">DM813_16605</name>
    <name evidence="5" type="ORF">GPJ81_18355</name>
    <name evidence="4" type="ORF">PSAKL28_36460</name>
</gene>
<evidence type="ECO:0000313" key="5">
    <source>
        <dbReference type="EMBL" id="QGW78559.1"/>
    </source>
</evidence>
<dbReference type="PANTHER" id="PTHR36540">
    <property type="entry name" value="PYRIMIDINE/PURINE NUCLEOSIDE PHOSPHORYLASE"/>
    <property type="match status" value="1"/>
</dbReference>
<dbReference type="FunFam" id="2.60.120.10:FF:000016">
    <property type="entry name" value="Pyrimidine/purine nucleoside phosphorylase"/>
    <property type="match status" value="1"/>
</dbReference>
<dbReference type="GO" id="GO:0016154">
    <property type="term" value="F:pyrimidine-nucleoside phosphorylase activity"/>
    <property type="evidence" value="ECO:0007669"/>
    <property type="project" value="UniProtKB-UniRule"/>
</dbReference>
<comment type="catalytic activity">
    <reaction evidence="3">
        <text>a purine D-ribonucleoside + phosphate = a purine nucleobase + alpha-D-ribose 1-phosphate</text>
        <dbReference type="Rhea" id="RHEA:19805"/>
        <dbReference type="ChEBI" id="CHEBI:26386"/>
        <dbReference type="ChEBI" id="CHEBI:43474"/>
        <dbReference type="ChEBI" id="CHEBI:57720"/>
        <dbReference type="ChEBI" id="CHEBI:142355"/>
        <dbReference type="EC" id="2.4.2.1"/>
    </reaction>
</comment>
<dbReference type="eggNOG" id="COG3123">
    <property type="taxonomic scope" value="Bacteria"/>
</dbReference>
<dbReference type="Gene3D" id="2.60.120.10">
    <property type="entry name" value="Jelly Rolls"/>
    <property type="match status" value="1"/>
</dbReference>
<dbReference type="InterPro" id="IPR014710">
    <property type="entry name" value="RmlC-like_jellyroll"/>
</dbReference>
<dbReference type="GO" id="GO:0004731">
    <property type="term" value="F:purine-nucleoside phosphorylase activity"/>
    <property type="evidence" value="ECO:0007669"/>
    <property type="project" value="UniProtKB-UniRule"/>
</dbReference>
<name>A0A077FBZ2_9PSED</name>
<reference evidence="4 7" key="1">
    <citation type="submission" date="2014-07" db="EMBL/GenBank/DDBJ databases">
        <authorList>
            <person name="Lee K."/>
            <person name="Lim J.Y."/>
            <person name="Hwang I."/>
        </authorList>
    </citation>
    <scope>NUCLEOTIDE SEQUENCE [LARGE SCALE GENOMIC DNA]</scope>
    <source>
        <strain evidence="4 7">KL28</strain>
    </source>
</reference>
<evidence type="ECO:0000256" key="1">
    <source>
        <dbReference type="ARBA" id="ARBA00022676"/>
    </source>
</evidence>
<comment type="catalytic activity">
    <reaction evidence="3">
        <text>thymidine + phosphate = 2-deoxy-alpha-D-ribose 1-phosphate + thymine</text>
        <dbReference type="Rhea" id="RHEA:16037"/>
        <dbReference type="ChEBI" id="CHEBI:17748"/>
        <dbReference type="ChEBI" id="CHEBI:17821"/>
        <dbReference type="ChEBI" id="CHEBI:43474"/>
        <dbReference type="ChEBI" id="CHEBI:57259"/>
        <dbReference type="EC" id="2.4.2.2"/>
    </reaction>
</comment>
<sequence length="94" mass="10192">MFKVNEYFDGTVKSIAFGTAEGPATVGVMAPGEYEFGTAQREIMHVVSGALTVKLPDSDNWETFSAGSQFNVPANSKFQLKVAVDTAYLCEYRG</sequence>
<proteinExistence type="inferred from homology"/>